<sequence>MNIDPDWAWSLFQPSPSQPWDHRTAAHLFRRAGFNANSQELNAAVGDGFAISLDRVMGAGVEPDDFRNQIDPLVRAGLASGSVPQLAAQWVYRMLATPATLLEKTTLFWHGHFATGADKVDDAELMQTQNDLLRQHALGDFSELLLEISRDPAMLIYLDSVSNRKSHPNENYAREIMELFCLGEGNYTESDIRELARCFTGWEIKRKRYRFNRYQHDSESKTILGQTGEFGGEDGVRIVVSQDAAPRFIVTKLIRFFVADELPIDDALIAPLAREMRDNGMQIGPTVRRILGSQLFYSSHAIARKVRSPVELAVGFLRALDGSTDNYRVATGIAELGQSLYYPPSVKGWDGGRTWINSSTLLGRSNLIREILDSGKTRFGKTTLSEYLDGHGVGTMARLVDFIEPLLFAVPISPNARERVLALQNAGSKGSAMADAIHLLCTLPEFQLA</sequence>
<evidence type="ECO:0000313" key="1">
    <source>
        <dbReference type="EMBL" id="TWU01325.1"/>
    </source>
</evidence>
<dbReference type="OrthoDB" id="9772295at2"/>
<organism evidence="1 2">
    <name type="scientific">Stieleria varia</name>
    <dbReference type="NCBI Taxonomy" id="2528005"/>
    <lineage>
        <taxon>Bacteria</taxon>
        <taxon>Pseudomonadati</taxon>
        <taxon>Planctomycetota</taxon>
        <taxon>Planctomycetia</taxon>
        <taxon>Pirellulales</taxon>
        <taxon>Pirellulaceae</taxon>
        <taxon>Stieleria</taxon>
    </lineage>
</organism>
<dbReference type="EMBL" id="SJPN01000005">
    <property type="protein sequence ID" value="TWU01325.1"/>
    <property type="molecule type" value="Genomic_DNA"/>
</dbReference>
<comment type="caution">
    <text evidence="1">The sequence shown here is derived from an EMBL/GenBank/DDBJ whole genome shotgun (WGS) entry which is preliminary data.</text>
</comment>
<evidence type="ECO:0008006" key="3">
    <source>
        <dbReference type="Google" id="ProtNLM"/>
    </source>
</evidence>
<proteinExistence type="predicted"/>
<accession>A0A5C6AMS9</accession>
<protein>
    <recommendedName>
        <fullName evidence="3">DUF1800 domain-containing protein</fullName>
    </recommendedName>
</protein>
<dbReference type="RefSeq" id="WP_146521758.1">
    <property type="nucleotide sequence ID" value="NZ_CP151726.1"/>
</dbReference>
<dbReference type="AlphaFoldDB" id="A0A5C6AMS9"/>
<name>A0A5C6AMS9_9BACT</name>
<reference evidence="1 2" key="1">
    <citation type="submission" date="2019-02" db="EMBL/GenBank/DDBJ databases">
        <title>Deep-cultivation of Planctomycetes and their phenomic and genomic characterization uncovers novel biology.</title>
        <authorList>
            <person name="Wiegand S."/>
            <person name="Jogler M."/>
            <person name="Boedeker C."/>
            <person name="Pinto D."/>
            <person name="Vollmers J."/>
            <person name="Rivas-Marin E."/>
            <person name="Kohn T."/>
            <person name="Peeters S.H."/>
            <person name="Heuer A."/>
            <person name="Rast P."/>
            <person name="Oberbeckmann S."/>
            <person name="Bunk B."/>
            <person name="Jeske O."/>
            <person name="Meyerdierks A."/>
            <person name="Storesund J.E."/>
            <person name="Kallscheuer N."/>
            <person name="Luecker S."/>
            <person name="Lage O.M."/>
            <person name="Pohl T."/>
            <person name="Merkel B.J."/>
            <person name="Hornburger P."/>
            <person name="Mueller R.-W."/>
            <person name="Bruemmer F."/>
            <person name="Labrenz M."/>
            <person name="Spormann A.M."/>
            <person name="Op Den Camp H."/>
            <person name="Overmann J."/>
            <person name="Amann R."/>
            <person name="Jetten M.S.M."/>
            <person name="Mascher T."/>
            <person name="Medema M.H."/>
            <person name="Devos D.P."/>
            <person name="Kaster A.-K."/>
            <person name="Ovreas L."/>
            <person name="Rohde M."/>
            <person name="Galperin M.Y."/>
            <person name="Jogler C."/>
        </authorList>
    </citation>
    <scope>NUCLEOTIDE SEQUENCE [LARGE SCALE GENOMIC DNA]</scope>
    <source>
        <strain evidence="1 2">Pla52n</strain>
    </source>
</reference>
<evidence type="ECO:0000313" key="2">
    <source>
        <dbReference type="Proteomes" id="UP000320176"/>
    </source>
</evidence>
<dbReference type="InterPro" id="IPR014917">
    <property type="entry name" value="DUF1800"/>
</dbReference>
<keyword evidence="2" id="KW-1185">Reference proteome</keyword>
<dbReference type="Proteomes" id="UP000320176">
    <property type="component" value="Unassembled WGS sequence"/>
</dbReference>
<gene>
    <name evidence="1" type="ORF">Pla52n_46990</name>
</gene>
<dbReference type="Pfam" id="PF08811">
    <property type="entry name" value="DUF1800"/>
    <property type="match status" value="1"/>
</dbReference>